<protein>
    <submittedName>
        <fullName evidence="2">Uncharacterized protein</fullName>
    </submittedName>
</protein>
<evidence type="ECO:0000313" key="3">
    <source>
        <dbReference type="Proteomes" id="UP000034837"/>
    </source>
</evidence>
<sequence>MTPASQEQLTNAQGKWKKYNRGSDHMPLVKSLQGHGTGWCTAGESTAKTQLEGGDFYVFYSLDPQGQPIVPRAAIRMQENNIAEVRGIGPDQNLDPYIGKVVQDKMAEFPDGNLYEKKSQDMQRLTALENKIKKNQELTRNELRFLYEIDATIQGFGYKTDPRIAELRGLRDPNADAPIAFDCEPVQIAWGQDEVKENTKAYIGPLFPNIFQKLKHMEYIYTKFPEGKIARSTIEIGGKTKAELEQEMTKQNIKVSDYAKFMLDSKDFVTAKKPDPADLVQLKVGDLGFSNTPTTDEIYRKIQELGLELCPAEVGPHYRLAYAD</sequence>
<proteinExistence type="predicted"/>
<name>A0A0G1A1J7_9BACT</name>
<gene>
    <name evidence="2" type="ORF">UV20_C0029G0006</name>
</gene>
<dbReference type="AlphaFoldDB" id="A0A0G1A1J7"/>
<dbReference type="EMBL" id="LCDO01000029">
    <property type="protein sequence ID" value="KKS54827.1"/>
    <property type="molecule type" value="Genomic_DNA"/>
</dbReference>
<accession>A0A0G1A1J7</accession>
<reference evidence="2 3" key="1">
    <citation type="journal article" date="2015" name="Nature">
        <title>rRNA introns, odd ribosomes, and small enigmatic genomes across a large radiation of phyla.</title>
        <authorList>
            <person name="Brown C.T."/>
            <person name="Hug L.A."/>
            <person name="Thomas B.C."/>
            <person name="Sharon I."/>
            <person name="Castelle C.J."/>
            <person name="Singh A."/>
            <person name="Wilkins M.J."/>
            <person name="Williams K.H."/>
            <person name="Banfield J.F."/>
        </authorList>
    </citation>
    <scope>NUCLEOTIDE SEQUENCE [LARGE SCALE GENOMIC DNA]</scope>
</reference>
<feature type="compositionally biased region" description="Polar residues" evidence="1">
    <location>
        <begin position="1"/>
        <end position="13"/>
    </location>
</feature>
<evidence type="ECO:0000256" key="1">
    <source>
        <dbReference type="SAM" id="MobiDB-lite"/>
    </source>
</evidence>
<comment type="caution">
    <text evidence="2">The sequence shown here is derived from an EMBL/GenBank/DDBJ whole genome shotgun (WGS) entry which is preliminary data.</text>
</comment>
<organism evidence="2 3">
    <name type="scientific">Candidatus Magasanikbacteria bacterium GW2011_GWA2_42_32</name>
    <dbReference type="NCBI Taxonomy" id="1619039"/>
    <lineage>
        <taxon>Bacteria</taxon>
        <taxon>Candidatus Magasanikiibacteriota</taxon>
    </lineage>
</organism>
<feature type="region of interest" description="Disordered" evidence="1">
    <location>
        <begin position="1"/>
        <end position="21"/>
    </location>
</feature>
<dbReference type="Proteomes" id="UP000034837">
    <property type="component" value="Unassembled WGS sequence"/>
</dbReference>
<evidence type="ECO:0000313" key="2">
    <source>
        <dbReference type="EMBL" id="KKS54827.1"/>
    </source>
</evidence>